<organism evidence="2 3">
    <name type="scientific">Trifolium medium</name>
    <dbReference type="NCBI Taxonomy" id="97028"/>
    <lineage>
        <taxon>Eukaryota</taxon>
        <taxon>Viridiplantae</taxon>
        <taxon>Streptophyta</taxon>
        <taxon>Embryophyta</taxon>
        <taxon>Tracheophyta</taxon>
        <taxon>Spermatophyta</taxon>
        <taxon>Magnoliopsida</taxon>
        <taxon>eudicotyledons</taxon>
        <taxon>Gunneridae</taxon>
        <taxon>Pentapetalae</taxon>
        <taxon>rosids</taxon>
        <taxon>fabids</taxon>
        <taxon>Fabales</taxon>
        <taxon>Fabaceae</taxon>
        <taxon>Papilionoideae</taxon>
        <taxon>50 kb inversion clade</taxon>
        <taxon>NPAAA clade</taxon>
        <taxon>Hologalegina</taxon>
        <taxon>IRL clade</taxon>
        <taxon>Trifolieae</taxon>
        <taxon>Trifolium</taxon>
    </lineage>
</organism>
<sequence>LTDLSVGAPAGTQSPSTSSGSEQSNVGHSHSSDQVRSGRFLDEFSVDKDPIFVTSLLKHSAFNG</sequence>
<feature type="compositionally biased region" description="Polar residues" evidence="1">
    <location>
        <begin position="25"/>
        <end position="34"/>
    </location>
</feature>
<dbReference type="Proteomes" id="UP000265520">
    <property type="component" value="Unassembled WGS sequence"/>
</dbReference>
<evidence type="ECO:0000313" key="2">
    <source>
        <dbReference type="EMBL" id="MCI70275.1"/>
    </source>
</evidence>
<feature type="compositionally biased region" description="Low complexity" evidence="1">
    <location>
        <begin position="8"/>
        <end position="24"/>
    </location>
</feature>
<proteinExistence type="predicted"/>
<dbReference type="AlphaFoldDB" id="A0A392UEW8"/>
<evidence type="ECO:0000256" key="1">
    <source>
        <dbReference type="SAM" id="MobiDB-lite"/>
    </source>
</evidence>
<feature type="non-terminal residue" evidence="2">
    <location>
        <position position="1"/>
    </location>
</feature>
<dbReference type="EMBL" id="LXQA010772503">
    <property type="protein sequence ID" value="MCI70275.1"/>
    <property type="molecule type" value="Genomic_DNA"/>
</dbReference>
<protein>
    <submittedName>
        <fullName evidence="2">Uncharacterized protein</fullName>
    </submittedName>
</protein>
<name>A0A392UEW8_9FABA</name>
<feature type="region of interest" description="Disordered" evidence="1">
    <location>
        <begin position="1"/>
        <end position="34"/>
    </location>
</feature>
<keyword evidence="3" id="KW-1185">Reference proteome</keyword>
<evidence type="ECO:0000313" key="3">
    <source>
        <dbReference type="Proteomes" id="UP000265520"/>
    </source>
</evidence>
<accession>A0A392UEW8</accession>
<reference evidence="2 3" key="1">
    <citation type="journal article" date="2018" name="Front. Plant Sci.">
        <title>Red Clover (Trifolium pratense) and Zigzag Clover (T. medium) - A Picture of Genomic Similarities and Differences.</title>
        <authorList>
            <person name="Dluhosova J."/>
            <person name="Istvanek J."/>
            <person name="Nedelnik J."/>
            <person name="Repkova J."/>
        </authorList>
    </citation>
    <scope>NUCLEOTIDE SEQUENCE [LARGE SCALE GENOMIC DNA]</scope>
    <source>
        <strain evidence="3">cv. 10/8</strain>
        <tissue evidence="2">Leaf</tissue>
    </source>
</reference>
<comment type="caution">
    <text evidence="2">The sequence shown here is derived from an EMBL/GenBank/DDBJ whole genome shotgun (WGS) entry which is preliminary data.</text>
</comment>